<protein>
    <recommendedName>
        <fullName evidence="4">DUF3810 domain-containing protein</fullName>
    </recommendedName>
</protein>
<feature type="transmembrane region" description="Helical" evidence="1">
    <location>
        <begin position="99"/>
        <end position="116"/>
    </location>
</feature>
<reference evidence="3" key="1">
    <citation type="submission" date="2016-10" db="EMBL/GenBank/DDBJ databases">
        <authorList>
            <person name="Varghese N."/>
            <person name="Submissions S."/>
        </authorList>
    </citation>
    <scope>NUCLEOTIDE SEQUENCE [LARGE SCALE GENOMIC DNA]</scope>
    <source>
        <strain evidence="3">DSM 23920</strain>
    </source>
</reference>
<dbReference type="EMBL" id="FNRL01000001">
    <property type="protein sequence ID" value="SDZ93160.1"/>
    <property type="molecule type" value="Genomic_DNA"/>
</dbReference>
<evidence type="ECO:0000313" key="2">
    <source>
        <dbReference type="EMBL" id="SDZ93160.1"/>
    </source>
</evidence>
<accession>A0A1H3X1N4</accession>
<name>A0A1H3X1N4_9BACT</name>
<dbReference type="Proteomes" id="UP000199656">
    <property type="component" value="Unassembled WGS sequence"/>
</dbReference>
<keyword evidence="3" id="KW-1185">Reference proteome</keyword>
<dbReference type="STRING" id="408074.SAMN05660909_00207"/>
<keyword evidence="1" id="KW-1133">Transmembrane helix</keyword>
<organism evidence="2 3">
    <name type="scientific">Chitinophaga terrae</name>
    <name type="common">ex Kim and Jung 2007</name>
    <dbReference type="NCBI Taxonomy" id="408074"/>
    <lineage>
        <taxon>Bacteria</taxon>
        <taxon>Pseudomonadati</taxon>
        <taxon>Bacteroidota</taxon>
        <taxon>Chitinophagia</taxon>
        <taxon>Chitinophagales</taxon>
        <taxon>Chitinophagaceae</taxon>
        <taxon>Chitinophaga</taxon>
    </lineage>
</organism>
<proteinExistence type="predicted"/>
<evidence type="ECO:0008006" key="4">
    <source>
        <dbReference type="Google" id="ProtNLM"/>
    </source>
</evidence>
<keyword evidence="1" id="KW-0812">Transmembrane</keyword>
<sequence length="360" mass="41358">METKVWIKKKIVRIVLTLAAILLLKGLFSWSDQFRNFYFHRWYDWSSLVFRQITGIVPFSIGDVIYTVWIITGIVYVLKVCYKLITFAWADIGKILLRAIHFLLRAYLAFLVLWGFNYDRDSLAKDVGLATTSYNTQQIYHLSDTLVQLVNKEKLRTGDSLRVLGPDPDSNTLFKRAIGAYDAAAGSWSALKYKAPSVKKAVYGKLLNYTGVTGYLNPFTNEAQVNLTVPPVLHPFITCHEMAHQLGYAPEEEANFVGYLAATSISDARFRYSAQFDMFLYSVRQLSFRDTTLAKEIWNKALPGVKADYKAMISFYEPYTGKVDEYSTFLYDRYLKANKQDKGIRSYSEVTGWLIAYFRL</sequence>
<dbReference type="Pfam" id="PF12725">
    <property type="entry name" value="DUF3810"/>
    <property type="match status" value="1"/>
</dbReference>
<dbReference type="InterPro" id="IPR024294">
    <property type="entry name" value="DUF3810"/>
</dbReference>
<evidence type="ECO:0000313" key="3">
    <source>
        <dbReference type="Proteomes" id="UP000199656"/>
    </source>
</evidence>
<dbReference type="RefSeq" id="WP_089757730.1">
    <property type="nucleotide sequence ID" value="NZ_BKAT01000015.1"/>
</dbReference>
<feature type="transmembrane region" description="Helical" evidence="1">
    <location>
        <begin position="53"/>
        <end position="78"/>
    </location>
</feature>
<gene>
    <name evidence="2" type="ORF">SAMN05660909_00207</name>
</gene>
<dbReference type="OrthoDB" id="1048788at2"/>
<keyword evidence="1" id="KW-0472">Membrane</keyword>
<evidence type="ECO:0000256" key="1">
    <source>
        <dbReference type="SAM" id="Phobius"/>
    </source>
</evidence>
<dbReference type="AlphaFoldDB" id="A0A1H3X1N4"/>